<organism evidence="2 3">
    <name type="scientific">Candidatus Tanganyikabacteria bacterium</name>
    <dbReference type="NCBI Taxonomy" id="2961651"/>
    <lineage>
        <taxon>Bacteria</taxon>
        <taxon>Bacillati</taxon>
        <taxon>Candidatus Sericytochromatia</taxon>
        <taxon>Candidatus Tanganyikabacteria</taxon>
    </lineage>
</organism>
<name>A0A938BK86_9BACT</name>
<sequence length="96" mass="10497">SGHLQHIATVLVELAESMDAGRLIEAARTDGAIAVAQRLGYLLDLVDAGNLVDELAAWVKQDQPRFLPLVPGVDSREAARDLRWRLLVNSTIEPDL</sequence>
<dbReference type="Pfam" id="PF09407">
    <property type="entry name" value="AbiEi_1"/>
    <property type="match status" value="1"/>
</dbReference>
<evidence type="ECO:0000313" key="2">
    <source>
        <dbReference type="EMBL" id="MBM3276032.1"/>
    </source>
</evidence>
<feature type="non-terminal residue" evidence="2">
    <location>
        <position position="1"/>
    </location>
</feature>
<dbReference type="EMBL" id="VGJX01000828">
    <property type="protein sequence ID" value="MBM3276032.1"/>
    <property type="molecule type" value="Genomic_DNA"/>
</dbReference>
<accession>A0A938BK86</accession>
<comment type="caution">
    <text evidence="2">The sequence shown here is derived from an EMBL/GenBank/DDBJ whole genome shotgun (WGS) entry which is preliminary data.</text>
</comment>
<evidence type="ECO:0000259" key="1">
    <source>
        <dbReference type="Pfam" id="PF09407"/>
    </source>
</evidence>
<protein>
    <recommendedName>
        <fullName evidence="1">AbiEi antitoxin C-terminal domain-containing protein</fullName>
    </recommendedName>
</protein>
<dbReference type="InterPro" id="IPR018547">
    <property type="entry name" value="AbiEi_C"/>
</dbReference>
<dbReference type="AlphaFoldDB" id="A0A938BK86"/>
<reference evidence="2 3" key="1">
    <citation type="submission" date="2019-03" db="EMBL/GenBank/DDBJ databases">
        <title>Lake Tanganyika Metagenome-Assembled Genomes (MAGs).</title>
        <authorList>
            <person name="Tran P."/>
        </authorList>
    </citation>
    <scope>NUCLEOTIDE SEQUENCE [LARGE SCALE GENOMIC DNA]</scope>
    <source>
        <strain evidence="2">K_DeepCast_65m_m2_236</strain>
    </source>
</reference>
<evidence type="ECO:0000313" key="3">
    <source>
        <dbReference type="Proteomes" id="UP000703893"/>
    </source>
</evidence>
<dbReference type="Proteomes" id="UP000703893">
    <property type="component" value="Unassembled WGS sequence"/>
</dbReference>
<proteinExistence type="predicted"/>
<gene>
    <name evidence="2" type="ORF">FJZ00_12835</name>
</gene>
<feature type="domain" description="AbiEi antitoxin C-terminal" evidence="1">
    <location>
        <begin position="3"/>
        <end position="45"/>
    </location>
</feature>